<reference evidence="5 6" key="1">
    <citation type="submission" date="2019-05" db="EMBL/GenBank/DDBJ databases">
        <title>Kocuria coralli sp. nov., a novel actinobacterium isolated from coral reef seawater.</title>
        <authorList>
            <person name="Li J."/>
        </authorList>
    </citation>
    <scope>NUCLEOTIDE SEQUENCE [LARGE SCALE GENOMIC DNA]</scope>
    <source>
        <strain evidence="5 6">SCSIO 13007</strain>
    </source>
</reference>
<feature type="region of interest" description="Disordered" evidence="1">
    <location>
        <begin position="453"/>
        <end position="499"/>
    </location>
</feature>
<evidence type="ECO:0000313" key="6">
    <source>
        <dbReference type="Proteomes" id="UP000325957"/>
    </source>
</evidence>
<dbReference type="SUPFAM" id="SSF52540">
    <property type="entry name" value="P-loop containing nucleoside triphosphate hydrolases"/>
    <property type="match status" value="1"/>
</dbReference>
<protein>
    <submittedName>
        <fullName evidence="5">ATPase</fullName>
    </submittedName>
</protein>
<feature type="domain" description="ATPase of the ABC class N-terminal" evidence="3">
    <location>
        <begin position="115"/>
        <end position="180"/>
    </location>
</feature>
<feature type="domain" description="MRB1590-like C-terminal" evidence="4">
    <location>
        <begin position="494"/>
        <end position="591"/>
    </location>
</feature>
<evidence type="ECO:0000259" key="3">
    <source>
        <dbReference type="Pfam" id="PF20446"/>
    </source>
</evidence>
<dbReference type="AlphaFoldDB" id="A0A5J5KXT1"/>
<dbReference type="RefSeq" id="WP_158033477.1">
    <property type="nucleotide sequence ID" value="NZ_ML708615.1"/>
</dbReference>
<evidence type="ECO:0000256" key="1">
    <source>
        <dbReference type="SAM" id="MobiDB-lite"/>
    </source>
</evidence>
<dbReference type="PANTHER" id="PTHR38149:SF1">
    <property type="entry name" value="ATPASE"/>
    <property type="match status" value="1"/>
</dbReference>
<sequence length="601" mass="63983">MRDLQTLHRILQELDGQGYGGYKRLKGMYDLGDFRLSVDHVQVDPYAPPSKVRAIFTREALALPPGSADSREQRIAAADFLARGFLAAVTARQRGAGGSPRSSRAAPRGRWGHDSGADESRAITAYPCGQEVIERSTVVISGEHVEVRFEVGLPAAGRRVKGRSADRILTKALPEVLLSSLAPGHRDDDALIAHVELYLDQLALRDSLAERDLVAFVGDGAILPRRSGDSALPLERGAVPFESPQSLRVAVDLPSGRRVTGMGVPSGITVIVGGGYHGKSTLLAALSGGVYPHIGGDGREWVLTREDAVAIRAEDGRAVTGVDISPFITGLPTGVDTRAFTTTNASGSTSQAANLVEALETGTSAVLIDEDTSATNFMIRDDRMKRLIPAHKEPITPFVDRVEPMLTQTGVSTVLVAGGSGAFFDVADHVIAMESYQPRDVTREARQIAADTPLADESGTSGVNAREVPPFRARTPRIVQRNSLAPASKSKGSRARGRTEIQVGREHIDLSAVSQLVDPGQTTAIAHVIDQVGAGSGGNVALEQLASEVISRLEREGLDTLGRHAGHPGYLAAPRRQELHGAINRYRGLRLANDGDEEPAS</sequence>
<dbReference type="PANTHER" id="PTHR38149">
    <property type="entry name" value="ATPASE"/>
    <property type="match status" value="1"/>
</dbReference>
<gene>
    <name evidence="5" type="ORF">FCK90_06410</name>
</gene>
<comment type="caution">
    <text evidence="5">The sequence shown here is derived from an EMBL/GenBank/DDBJ whole genome shotgun (WGS) entry which is preliminary data.</text>
</comment>
<dbReference type="Pfam" id="PF20446">
    <property type="entry name" value="ABC_N"/>
    <property type="match status" value="2"/>
</dbReference>
<feature type="domain" description="ATPase of the ABC class N-terminal" evidence="3">
    <location>
        <begin position="5"/>
        <end position="99"/>
    </location>
</feature>
<dbReference type="InterPro" id="IPR046833">
    <property type="entry name" value="ABC_N"/>
</dbReference>
<organism evidence="5 6">
    <name type="scientific">Kocuria coralli</name>
    <dbReference type="NCBI Taxonomy" id="1461025"/>
    <lineage>
        <taxon>Bacteria</taxon>
        <taxon>Bacillati</taxon>
        <taxon>Actinomycetota</taxon>
        <taxon>Actinomycetes</taxon>
        <taxon>Micrococcales</taxon>
        <taxon>Micrococcaceae</taxon>
        <taxon>Kocuria</taxon>
    </lineage>
</organism>
<dbReference type="InterPro" id="IPR049069">
    <property type="entry name" value="MRB1590-like_C"/>
</dbReference>
<feature type="compositionally biased region" description="Low complexity" evidence="1">
    <location>
        <begin position="92"/>
        <end position="109"/>
    </location>
</feature>
<keyword evidence="6" id="KW-1185">Reference proteome</keyword>
<evidence type="ECO:0000259" key="2">
    <source>
        <dbReference type="Pfam" id="PF09818"/>
    </source>
</evidence>
<dbReference type="OrthoDB" id="9809999at2"/>
<dbReference type="Proteomes" id="UP000325957">
    <property type="component" value="Unassembled WGS sequence"/>
</dbReference>
<name>A0A5J5KXT1_9MICC</name>
<dbReference type="Pfam" id="PF09818">
    <property type="entry name" value="ABC_ATPase"/>
    <property type="match status" value="1"/>
</dbReference>
<feature type="domain" description="ATPase of the ABC class C-terminal" evidence="2">
    <location>
        <begin position="188"/>
        <end position="458"/>
    </location>
</feature>
<dbReference type="Pfam" id="PF21117">
    <property type="entry name" value="MRB1590_C"/>
    <property type="match status" value="1"/>
</dbReference>
<evidence type="ECO:0000313" key="5">
    <source>
        <dbReference type="EMBL" id="KAA9394454.1"/>
    </source>
</evidence>
<feature type="region of interest" description="Disordered" evidence="1">
    <location>
        <begin position="92"/>
        <end position="117"/>
    </location>
</feature>
<dbReference type="InterPro" id="IPR027417">
    <property type="entry name" value="P-loop_NTPase"/>
</dbReference>
<proteinExistence type="predicted"/>
<dbReference type="InterPro" id="IPR019195">
    <property type="entry name" value="ABC_ATPase_put"/>
</dbReference>
<accession>A0A5J5KXT1</accession>
<dbReference type="EMBL" id="SZWF01000006">
    <property type="protein sequence ID" value="KAA9394454.1"/>
    <property type="molecule type" value="Genomic_DNA"/>
</dbReference>
<evidence type="ECO:0000259" key="4">
    <source>
        <dbReference type="Pfam" id="PF21117"/>
    </source>
</evidence>
<dbReference type="InterPro" id="IPR046834">
    <property type="entry name" value="ABC_ATPase_C"/>
</dbReference>